<feature type="compositionally biased region" description="Polar residues" evidence="1">
    <location>
        <begin position="59"/>
        <end position="69"/>
    </location>
</feature>
<proteinExistence type="predicted"/>
<feature type="compositionally biased region" description="Basic and acidic residues" evidence="1">
    <location>
        <begin position="38"/>
        <end position="48"/>
    </location>
</feature>
<evidence type="ECO:0000313" key="2">
    <source>
        <dbReference type="EMBL" id="GGO70460.1"/>
    </source>
</evidence>
<protein>
    <submittedName>
        <fullName evidence="2">Uncharacterized protein</fullName>
    </submittedName>
</protein>
<dbReference type="Proteomes" id="UP000646523">
    <property type="component" value="Unassembled WGS sequence"/>
</dbReference>
<name>A0A918DKT6_9ACTN</name>
<comment type="caution">
    <text evidence="2">The sequence shown here is derived from an EMBL/GenBank/DDBJ whole genome shotgun (WGS) entry which is preliminary data.</text>
</comment>
<sequence>MTSHDSRERLPAALPGADDRDLGRPEIRGSGLGLNRTKGPDLDRKTEGRIGSFPAPGRSSLSVQARVNI</sequence>
<keyword evidence="3" id="KW-1185">Reference proteome</keyword>
<reference evidence="2" key="1">
    <citation type="journal article" date="2014" name="Int. J. Syst. Evol. Microbiol.">
        <title>Complete genome sequence of Corynebacterium casei LMG S-19264T (=DSM 44701T), isolated from a smear-ripened cheese.</title>
        <authorList>
            <consortium name="US DOE Joint Genome Institute (JGI-PGF)"/>
            <person name="Walter F."/>
            <person name="Albersmeier A."/>
            <person name="Kalinowski J."/>
            <person name="Ruckert C."/>
        </authorList>
    </citation>
    <scope>NUCLEOTIDE SEQUENCE</scope>
    <source>
        <strain evidence="2">CGMCC 4.7368</strain>
    </source>
</reference>
<organism evidence="2 3">
    <name type="scientific">Nonomuraea cavernae</name>
    <dbReference type="NCBI Taxonomy" id="2045107"/>
    <lineage>
        <taxon>Bacteria</taxon>
        <taxon>Bacillati</taxon>
        <taxon>Actinomycetota</taxon>
        <taxon>Actinomycetes</taxon>
        <taxon>Streptosporangiales</taxon>
        <taxon>Streptosporangiaceae</taxon>
        <taxon>Nonomuraea</taxon>
    </lineage>
</organism>
<evidence type="ECO:0000313" key="3">
    <source>
        <dbReference type="Proteomes" id="UP000646523"/>
    </source>
</evidence>
<dbReference type="EMBL" id="BMNH01000009">
    <property type="protein sequence ID" value="GGO70460.1"/>
    <property type="molecule type" value="Genomic_DNA"/>
</dbReference>
<feature type="region of interest" description="Disordered" evidence="1">
    <location>
        <begin position="1"/>
        <end position="69"/>
    </location>
</feature>
<accession>A0A918DKT6</accession>
<feature type="compositionally biased region" description="Basic and acidic residues" evidence="1">
    <location>
        <begin position="17"/>
        <end position="27"/>
    </location>
</feature>
<gene>
    <name evidence="2" type="ORF">GCM10012289_33910</name>
</gene>
<dbReference type="AlphaFoldDB" id="A0A918DKT6"/>
<feature type="compositionally biased region" description="Basic and acidic residues" evidence="1">
    <location>
        <begin position="1"/>
        <end position="10"/>
    </location>
</feature>
<evidence type="ECO:0000256" key="1">
    <source>
        <dbReference type="SAM" id="MobiDB-lite"/>
    </source>
</evidence>
<reference evidence="2" key="2">
    <citation type="submission" date="2020-09" db="EMBL/GenBank/DDBJ databases">
        <authorList>
            <person name="Sun Q."/>
            <person name="Zhou Y."/>
        </authorList>
    </citation>
    <scope>NUCLEOTIDE SEQUENCE</scope>
    <source>
        <strain evidence="2">CGMCC 4.7368</strain>
    </source>
</reference>